<reference evidence="10 11" key="1">
    <citation type="submission" date="2020-08" db="EMBL/GenBank/DDBJ databases">
        <authorList>
            <person name="Liu C."/>
            <person name="Sun Q."/>
        </authorList>
    </citation>
    <scope>NUCLEOTIDE SEQUENCE [LARGE SCALE GENOMIC DNA]</scope>
    <source>
        <strain evidence="10 11">NSJ-29</strain>
    </source>
</reference>
<dbReference type="Gene3D" id="3.40.50.300">
    <property type="entry name" value="P-loop containing nucleotide triphosphate hydrolases"/>
    <property type="match status" value="2"/>
</dbReference>
<dbReference type="CDD" id="cd03216">
    <property type="entry name" value="ABC_Carb_Monos_I"/>
    <property type="match status" value="1"/>
</dbReference>
<comment type="subcellular location">
    <subcellularLocation>
        <location evidence="1">Cell membrane</location>
        <topology evidence="1">Peripheral membrane protein</topology>
    </subcellularLocation>
</comment>
<protein>
    <submittedName>
        <fullName evidence="10">Sugar ABC transporter ATP-binding protein</fullName>
    </submittedName>
</protein>
<keyword evidence="3" id="KW-1003">Cell membrane</keyword>
<dbReference type="CDD" id="cd03215">
    <property type="entry name" value="ABC_Carb_Monos_II"/>
    <property type="match status" value="1"/>
</dbReference>
<dbReference type="Pfam" id="PF00005">
    <property type="entry name" value="ABC_tran"/>
    <property type="match status" value="2"/>
</dbReference>
<evidence type="ECO:0000256" key="8">
    <source>
        <dbReference type="ARBA" id="ARBA00023136"/>
    </source>
</evidence>
<dbReference type="GO" id="GO:0005886">
    <property type="term" value="C:plasma membrane"/>
    <property type="evidence" value="ECO:0007669"/>
    <property type="project" value="UniProtKB-SubCell"/>
</dbReference>
<evidence type="ECO:0000313" key="11">
    <source>
        <dbReference type="Proteomes" id="UP000515860"/>
    </source>
</evidence>
<keyword evidence="4" id="KW-0677">Repeat</keyword>
<keyword evidence="2" id="KW-0813">Transport</keyword>
<dbReference type="AlphaFoldDB" id="A0A7G9GEP1"/>
<keyword evidence="5" id="KW-0547">Nucleotide-binding</keyword>
<evidence type="ECO:0000256" key="6">
    <source>
        <dbReference type="ARBA" id="ARBA00022840"/>
    </source>
</evidence>
<dbReference type="PROSITE" id="PS50893">
    <property type="entry name" value="ABC_TRANSPORTER_2"/>
    <property type="match status" value="2"/>
</dbReference>
<evidence type="ECO:0000259" key="9">
    <source>
        <dbReference type="PROSITE" id="PS50893"/>
    </source>
</evidence>
<evidence type="ECO:0000256" key="2">
    <source>
        <dbReference type="ARBA" id="ARBA00022448"/>
    </source>
</evidence>
<dbReference type="InterPro" id="IPR027417">
    <property type="entry name" value="P-loop_NTPase"/>
</dbReference>
<keyword evidence="7" id="KW-1278">Translocase</keyword>
<dbReference type="GO" id="GO:0016887">
    <property type="term" value="F:ATP hydrolysis activity"/>
    <property type="evidence" value="ECO:0007669"/>
    <property type="project" value="InterPro"/>
</dbReference>
<keyword evidence="11" id="KW-1185">Reference proteome</keyword>
<evidence type="ECO:0000256" key="7">
    <source>
        <dbReference type="ARBA" id="ARBA00022967"/>
    </source>
</evidence>
<keyword evidence="6 10" id="KW-0067">ATP-binding</keyword>
<keyword evidence="8" id="KW-0472">Membrane</keyword>
<dbReference type="PROSITE" id="PS00211">
    <property type="entry name" value="ABC_TRANSPORTER_1"/>
    <property type="match status" value="1"/>
</dbReference>
<dbReference type="EMBL" id="CP060635">
    <property type="protein sequence ID" value="QNM09273.1"/>
    <property type="molecule type" value="Genomic_DNA"/>
</dbReference>
<dbReference type="PANTHER" id="PTHR43790">
    <property type="entry name" value="CARBOHYDRATE TRANSPORT ATP-BINDING PROTEIN MG119-RELATED"/>
    <property type="match status" value="1"/>
</dbReference>
<evidence type="ECO:0000256" key="3">
    <source>
        <dbReference type="ARBA" id="ARBA00022475"/>
    </source>
</evidence>
<accession>A0A7G9GEP1</accession>
<dbReference type="RefSeq" id="WP_118648257.1">
    <property type="nucleotide sequence ID" value="NZ_CP060635.1"/>
</dbReference>
<dbReference type="InterPro" id="IPR017871">
    <property type="entry name" value="ABC_transporter-like_CS"/>
</dbReference>
<proteinExistence type="predicted"/>
<evidence type="ECO:0000256" key="5">
    <source>
        <dbReference type="ARBA" id="ARBA00022741"/>
    </source>
</evidence>
<evidence type="ECO:0000313" key="10">
    <source>
        <dbReference type="EMBL" id="QNM09273.1"/>
    </source>
</evidence>
<dbReference type="InterPro" id="IPR003439">
    <property type="entry name" value="ABC_transporter-like_ATP-bd"/>
</dbReference>
<feature type="domain" description="ABC transporter" evidence="9">
    <location>
        <begin position="6"/>
        <end position="242"/>
    </location>
</feature>
<name>A0A7G9GEP1_9FIRM</name>
<dbReference type="PANTHER" id="PTHR43790:SF9">
    <property type="entry name" value="GALACTOFURANOSE TRANSPORTER ATP-BINDING PROTEIN YTFR"/>
    <property type="match status" value="1"/>
</dbReference>
<dbReference type="InterPro" id="IPR050107">
    <property type="entry name" value="ABC_carbohydrate_import_ATPase"/>
</dbReference>
<evidence type="ECO:0000256" key="1">
    <source>
        <dbReference type="ARBA" id="ARBA00004202"/>
    </source>
</evidence>
<dbReference type="KEGG" id="whj:H9Q79_03010"/>
<dbReference type="InterPro" id="IPR003593">
    <property type="entry name" value="AAA+_ATPase"/>
</dbReference>
<dbReference type="SUPFAM" id="SSF52540">
    <property type="entry name" value="P-loop containing nucleoside triphosphate hydrolases"/>
    <property type="match status" value="2"/>
</dbReference>
<gene>
    <name evidence="10" type="ORF">H9Q79_03010</name>
</gene>
<dbReference type="FunFam" id="3.40.50.300:FF:000127">
    <property type="entry name" value="Ribose import ATP-binding protein RbsA"/>
    <property type="match status" value="1"/>
</dbReference>
<dbReference type="GO" id="GO:0005524">
    <property type="term" value="F:ATP binding"/>
    <property type="evidence" value="ECO:0007669"/>
    <property type="project" value="UniProtKB-KW"/>
</dbReference>
<evidence type="ECO:0000256" key="4">
    <source>
        <dbReference type="ARBA" id="ARBA00022737"/>
    </source>
</evidence>
<organism evidence="10 11">
    <name type="scientific">Wansuia hejianensis</name>
    <dbReference type="NCBI Taxonomy" id="2763667"/>
    <lineage>
        <taxon>Bacteria</taxon>
        <taxon>Bacillati</taxon>
        <taxon>Bacillota</taxon>
        <taxon>Clostridia</taxon>
        <taxon>Lachnospirales</taxon>
        <taxon>Lachnospiraceae</taxon>
        <taxon>Wansuia</taxon>
    </lineage>
</organism>
<feature type="domain" description="ABC transporter" evidence="9">
    <location>
        <begin position="252"/>
        <end position="494"/>
    </location>
</feature>
<dbReference type="Proteomes" id="UP000515860">
    <property type="component" value="Chromosome"/>
</dbReference>
<sequence length="495" mass="55326">MSKHILEAKGVKKVFPGTVALQDVSVSFDEGKVHAVLGKNGSGKSTLMKIFSGVYRATEGEIFLDGKKLNLSSAESAIKERIVTVYQELSVIRDLTVAENLMIGKLPLKRKGRIDWAKVNQKAREILEYLRIDLDIKAYVRDLTVGQQQLVEIAKAMLANPQVLILDEPTSALSDKECENLFRVIEDLKKKDIIILFISHRLQEVFKIADQVTVLRDGHLVGTEKVENLDSAGLIQMMFGNVVHNAKERSWVQDEIVLEANGITNFKLHDISLKLKKGEILGIAGMLGAGRTELLRAIYGLDQIDKGELILYGKRMHKWNPSMMRRMKCGFTSENRKEEGLCQQLSIGDNLVLANLQEISPGNKVSSELEKQFIERQIQDLEIKVADYHLPVSLLSGGNQQKVVVGNWLNTKPNILLMDEPSRGVDVNAKQQIFQVMWKAASEGVSIIMVSSELEELLEVCDRILIMRNGFLVDEKTVSELNVTSIYSLSMGGAE</sequence>
<dbReference type="SMART" id="SM00382">
    <property type="entry name" value="AAA"/>
    <property type="match status" value="2"/>
</dbReference>